<protein>
    <submittedName>
        <fullName evidence="1">Uncharacterized protein</fullName>
    </submittedName>
</protein>
<keyword evidence="2" id="KW-1185">Reference proteome</keyword>
<proteinExistence type="predicted"/>
<evidence type="ECO:0000313" key="2">
    <source>
        <dbReference type="Proteomes" id="UP000000600"/>
    </source>
</evidence>
<dbReference type="KEGG" id="ptm:GSPATT00003009001"/>
<dbReference type="Proteomes" id="UP000000600">
    <property type="component" value="Unassembled WGS sequence"/>
</dbReference>
<dbReference type="RefSeq" id="XP_001455438.1">
    <property type="nucleotide sequence ID" value="XM_001455401.1"/>
</dbReference>
<organism evidence="1 2">
    <name type="scientific">Paramecium tetraurelia</name>
    <dbReference type="NCBI Taxonomy" id="5888"/>
    <lineage>
        <taxon>Eukaryota</taxon>
        <taxon>Sar</taxon>
        <taxon>Alveolata</taxon>
        <taxon>Ciliophora</taxon>
        <taxon>Intramacronucleata</taxon>
        <taxon>Oligohymenophorea</taxon>
        <taxon>Peniculida</taxon>
        <taxon>Parameciidae</taxon>
        <taxon>Paramecium</taxon>
    </lineage>
</organism>
<dbReference type="OMA" id="QSYEYED"/>
<sequence length="79" mass="9564">MKFCFKYQIYEDYSIIILGQEMDKLSSKLDKFYTDCYDYENEIRNKEANSQADLNTSLEEQFKDLEIRNCQNQSSEYED</sequence>
<name>A0DYC4_PARTE</name>
<reference evidence="1 2" key="1">
    <citation type="journal article" date="2006" name="Nature">
        <title>Global trends of whole-genome duplications revealed by the ciliate Paramecium tetraurelia.</title>
        <authorList>
            <consortium name="Genoscope"/>
            <person name="Aury J.-M."/>
            <person name="Jaillon O."/>
            <person name="Duret L."/>
            <person name="Noel B."/>
            <person name="Jubin C."/>
            <person name="Porcel B.M."/>
            <person name="Segurens B."/>
            <person name="Daubin V."/>
            <person name="Anthouard V."/>
            <person name="Aiach N."/>
            <person name="Arnaiz O."/>
            <person name="Billaut A."/>
            <person name="Beisson J."/>
            <person name="Blanc I."/>
            <person name="Bouhouche K."/>
            <person name="Camara F."/>
            <person name="Duharcourt S."/>
            <person name="Guigo R."/>
            <person name="Gogendeau D."/>
            <person name="Katinka M."/>
            <person name="Keller A.-M."/>
            <person name="Kissmehl R."/>
            <person name="Klotz C."/>
            <person name="Koll F."/>
            <person name="Le Moue A."/>
            <person name="Lepere C."/>
            <person name="Malinsky S."/>
            <person name="Nowacki M."/>
            <person name="Nowak J.K."/>
            <person name="Plattner H."/>
            <person name="Poulain J."/>
            <person name="Ruiz F."/>
            <person name="Serrano V."/>
            <person name="Zagulski M."/>
            <person name="Dessen P."/>
            <person name="Betermier M."/>
            <person name="Weissenbach J."/>
            <person name="Scarpelli C."/>
            <person name="Schachter V."/>
            <person name="Sperling L."/>
            <person name="Meyer E."/>
            <person name="Cohen J."/>
            <person name="Wincker P."/>
        </authorList>
    </citation>
    <scope>NUCLEOTIDE SEQUENCE [LARGE SCALE GENOMIC DNA]</scope>
    <source>
        <strain evidence="1 2">Stock d4-2</strain>
    </source>
</reference>
<dbReference type="InParanoid" id="A0DYC4"/>
<dbReference type="AlphaFoldDB" id="A0DYC4"/>
<evidence type="ECO:0000313" key="1">
    <source>
        <dbReference type="EMBL" id="CAK88041.1"/>
    </source>
</evidence>
<gene>
    <name evidence="1" type="ORF">GSPATT00003009001</name>
</gene>
<dbReference type="HOGENOM" id="CLU_197096_0_0_1"/>
<dbReference type="OrthoDB" id="294993at2759"/>
<dbReference type="GeneID" id="5041223"/>
<accession>A0DYC4</accession>
<dbReference type="EMBL" id="CT868649">
    <property type="protein sequence ID" value="CAK88041.1"/>
    <property type="molecule type" value="Genomic_DNA"/>
</dbReference>